<reference evidence="3" key="1">
    <citation type="submission" date="2020-01" db="EMBL/GenBank/DDBJ databases">
        <title>Whole-genome analyses of novel actinobacteria.</title>
        <authorList>
            <person name="Sahin N."/>
        </authorList>
    </citation>
    <scope>NUCLEOTIDE SEQUENCE</scope>
    <source>
        <strain evidence="3">YC537</strain>
    </source>
</reference>
<proteinExistence type="predicted"/>
<name>A0A964V1P5_9ACTN</name>
<accession>A0A964V1P5</accession>
<dbReference type="Proteomes" id="UP000598297">
    <property type="component" value="Unassembled WGS sequence"/>
</dbReference>
<gene>
    <name evidence="3" type="ORF">GUY60_37275</name>
</gene>
<keyword evidence="4" id="KW-1185">Reference proteome</keyword>
<keyword evidence="2" id="KW-0732">Signal</keyword>
<evidence type="ECO:0008006" key="5">
    <source>
        <dbReference type="Google" id="ProtNLM"/>
    </source>
</evidence>
<dbReference type="EMBL" id="JAAAHS010000670">
    <property type="protein sequence ID" value="NBE56972.1"/>
    <property type="molecule type" value="Genomic_DNA"/>
</dbReference>
<comment type="caution">
    <text evidence="3">The sequence shown here is derived from an EMBL/GenBank/DDBJ whole genome shotgun (WGS) entry which is preliminary data.</text>
</comment>
<feature type="non-terminal residue" evidence="3">
    <location>
        <position position="183"/>
    </location>
</feature>
<sequence length="183" mass="18486">MNIRTLRRSACRSGAVLATTLAFATAGLALAPAAQAMDLTVETGSLSFSGDTGDWVTGGNSYAYSTAAQDRLGVYGSTDNGLVRVSVNAADGAWWTLDLAAPSGTPLAPGTYTGATASGSNGPTEPGLSLSGNGKGCSTLTGSFTVQDVEFGPQGYVQKLDATYEQHCSGAEAALRGEVHIAN</sequence>
<protein>
    <recommendedName>
        <fullName evidence="5">Secreted protein</fullName>
    </recommendedName>
</protein>
<feature type="chain" id="PRO_5037790635" description="Secreted protein" evidence="2">
    <location>
        <begin position="37"/>
        <end position="183"/>
    </location>
</feature>
<evidence type="ECO:0000313" key="3">
    <source>
        <dbReference type="EMBL" id="NBE56972.1"/>
    </source>
</evidence>
<dbReference type="PROSITE" id="PS51318">
    <property type="entry name" value="TAT"/>
    <property type="match status" value="1"/>
</dbReference>
<organism evidence="3 4">
    <name type="scientific">Streptomyces boluensis</name>
    <dbReference type="NCBI Taxonomy" id="1775135"/>
    <lineage>
        <taxon>Bacteria</taxon>
        <taxon>Bacillati</taxon>
        <taxon>Actinomycetota</taxon>
        <taxon>Actinomycetes</taxon>
        <taxon>Kitasatosporales</taxon>
        <taxon>Streptomycetaceae</taxon>
        <taxon>Streptomyces</taxon>
    </lineage>
</organism>
<feature type="signal peptide" evidence="2">
    <location>
        <begin position="1"/>
        <end position="36"/>
    </location>
</feature>
<feature type="compositionally biased region" description="Polar residues" evidence="1">
    <location>
        <begin position="113"/>
        <end position="123"/>
    </location>
</feature>
<evidence type="ECO:0000313" key="4">
    <source>
        <dbReference type="Proteomes" id="UP000598297"/>
    </source>
</evidence>
<evidence type="ECO:0000256" key="1">
    <source>
        <dbReference type="SAM" id="MobiDB-lite"/>
    </source>
</evidence>
<dbReference type="InterPro" id="IPR006311">
    <property type="entry name" value="TAT_signal"/>
</dbReference>
<evidence type="ECO:0000256" key="2">
    <source>
        <dbReference type="SAM" id="SignalP"/>
    </source>
</evidence>
<dbReference type="AlphaFoldDB" id="A0A964V1P5"/>
<feature type="region of interest" description="Disordered" evidence="1">
    <location>
        <begin position="111"/>
        <end position="131"/>
    </location>
</feature>